<dbReference type="Gene3D" id="2.40.50.100">
    <property type="match status" value="1"/>
</dbReference>
<protein>
    <recommendedName>
        <fullName evidence="3">AprE-like beta-barrel domain-containing protein</fullName>
    </recommendedName>
</protein>
<dbReference type="InterPro" id="IPR050739">
    <property type="entry name" value="MFP"/>
</dbReference>
<keyword evidence="2" id="KW-0812">Transmembrane</keyword>
<feature type="transmembrane region" description="Helical" evidence="2">
    <location>
        <begin position="30"/>
        <end position="53"/>
    </location>
</feature>
<dbReference type="Proteomes" id="UP000236527">
    <property type="component" value="Unassembled WGS sequence"/>
</dbReference>
<dbReference type="Pfam" id="PF26002">
    <property type="entry name" value="Beta-barrel_AprE"/>
    <property type="match status" value="1"/>
</dbReference>
<sequence length="423" mass="46510">MSEELFRKEVLDARRNGWLGEVSVAQPMRVWLLTWMAAAVALSVVLFLALATYTRRSTVTGQLIPSTGMVAVLSPATGVVSQMRALEGEETLPDQRLAIVTVPRATIAGGSAADAIASKFQNRREGLRTALNAQMAVQDVQLDGLQKQLAQARSEHRQLQLEIATRMEQIRIAKETLDRLKQLEDERYVSILQIKQQESAWLDHTANVQAMQRQATSLQRSIVQLEQSVRALPGDRKKIESGFEVDLATLEQEEVENEARGALVVTAPVAGVIANQLVKLGQSVDAGQPMLNILPEGGVLEADLLVPSRAIGFIAVGDTVQLRYQAFPYQKFGHQVGQVKLIGRSALNSSDLGSLIGAARTNEPFYRVTVSLKSQEVFAYGHKESLKPGMLLEADILGENRSLIEWVFEPLYALKGKLLKEQP</sequence>
<dbReference type="EMBL" id="BDGE01000122">
    <property type="protein sequence ID" value="GBE95718.1"/>
    <property type="molecule type" value="Genomic_DNA"/>
</dbReference>
<dbReference type="InterPro" id="IPR058982">
    <property type="entry name" value="Beta-barrel_AprE"/>
</dbReference>
<proteinExistence type="predicted"/>
<dbReference type="RefSeq" id="WP_103127030.1">
    <property type="nucleotide sequence ID" value="NZ_DF978462.1"/>
</dbReference>
<evidence type="ECO:0000256" key="2">
    <source>
        <dbReference type="SAM" id="Phobius"/>
    </source>
</evidence>
<gene>
    <name evidence="4" type="ORF">NCWK1_5506</name>
</gene>
<evidence type="ECO:0000313" key="4">
    <source>
        <dbReference type="EMBL" id="GBE95718.1"/>
    </source>
</evidence>
<evidence type="ECO:0000256" key="1">
    <source>
        <dbReference type="SAM" id="Coils"/>
    </source>
</evidence>
<evidence type="ECO:0000313" key="5">
    <source>
        <dbReference type="Proteomes" id="UP000236527"/>
    </source>
</evidence>
<comment type="caution">
    <text evidence="4">The sequence shown here is derived from an EMBL/GenBank/DDBJ whole genome shotgun (WGS) entry which is preliminary data.</text>
</comment>
<feature type="domain" description="AprE-like beta-barrel" evidence="3">
    <location>
        <begin position="302"/>
        <end position="397"/>
    </location>
</feature>
<keyword evidence="5" id="KW-1185">Reference proteome</keyword>
<feature type="coiled-coil region" evidence="1">
    <location>
        <begin position="135"/>
        <end position="228"/>
    </location>
</feature>
<name>A0A2H6LR93_9NOSO</name>
<dbReference type="Gene3D" id="2.40.30.170">
    <property type="match status" value="1"/>
</dbReference>
<keyword evidence="1" id="KW-0175">Coiled coil</keyword>
<dbReference type="AlphaFoldDB" id="A0A2H6LR93"/>
<keyword evidence="2" id="KW-0472">Membrane</keyword>
<keyword evidence="2" id="KW-1133">Transmembrane helix</keyword>
<organism evidence="4 5">
    <name type="scientific">Nostoc cycadae WK-1</name>
    <dbReference type="NCBI Taxonomy" id="1861711"/>
    <lineage>
        <taxon>Bacteria</taxon>
        <taxon>Bacillati</taxon>
        <taxon>Cyanobacteriota</taxon>
        <taxon>Cyanophyceae</taxon>
        <taxon>Nostocales</taxon>
        <taxon>Nostocaceae</taxon>
        <taxon>Nostoc</taxon>
    </lineage>
</organism>
<accession>A0A2H6LR93</accession>
<reference evidence="5" key="1">
    <citation type="journal article" date="2018" name="Genome Announc.">
        <title>Draft Genome Sequence of the Nitrogen-Fixing and Hormogonia-Inducing Cyanobacterium Nostoc cycadae Strain WK-1, Isolated from the Coralloid Roots of Cycas revoluta.</title>
        <authorList>
            <person name="Kanesaki Y."/>
            <person name="Hirose M."/>
            <person name="Hirose Y."/>
            <person name="Fujisawa T."/>
            <person name="Nakamura Y."/>
            <person name="Watanabe S."/>
            <person name="Matsunaga S."/>
            <person name="Uchida H."/>
            <person name="Murakami A."/>
        </authorList>
    </citation>
    <scope>NUCLEOTIDE SEQUENCE [LARGE SCALE GENOMIC DNA]</scope>
    <source>
        <strain evidence="5">WK-1</strain>
    </source>
</reference>
<dbReference type="PRINTS" id="PR01490">
    <property type="entry name" value="RTXTOXIND"/>
</dbReference>
<evidence type="ECO:0000259" key="3">
    <source>
        <dbReference type="Pfam" id="PF26002"/>
    </source>
</evidence>
<dbReference type="PANTHER" id="PTHR30386:SF28">
    <property type="entry name" value="EXPORTED PROTEIN"/>
    <property type="match status" value="1"/>
</dbReference>
<dbReference type="PANTHER" id="PTHR30386">
    <property type="entry name" value="MEMBRANE FUSION SUBUNIT OF EMRAB-TOLC MULTIDRUG EFFLUX PUMP"/>
    <property type="match status" value="1"/>
</dbReference>